<evidence type="ECO:0000313" key="7">
    <source>
        <dbReference type="Proteomes" id="UP001597492"/>
    </source>
</evidence>
<accession>A0ABW5V1D8</accession>
<keyword evidence="3" id="KW-0812">Transmembrane</keyword>
<dbReference type="EMBL" id="JBHUNE010000006">
    <property type="protein sequence ID" value="MFD2758425.1"/>
    <property type="molecule type" value="Genomic_DNA"/>
</dbReference>
<dbReference type="PROSITE" id="PS50106">
    <property type="entry name" value="PDZ"/>
    <property type="match status" value="1"/>
</dbReference>
<keyword evidence="3" id="KW-0472">Membrane</keyword>
<evidence type="ECO:0000256" key="1">
    <source>
        <dbReference type="PROSITE-ProRule" id="PRU01122"/>
    </source>
</evidence>
<feature type="domain" description="Lon proteolytic" evidence="5">
    <location>
        <begin position="190"/>
        <end position="366"/>
    </location>
</feature>
<reference evidence="7" key="1">
    <citation type="journal article" date="2019" name="Int. J. Syst. Evol. Microbiol.">
        <title>The Global Catalogue of Microorganisms (GCM) 10K type strain sequencing project: providing services to taxonomists for standard genome sequencing and annotation.</title>
        <authorList>
            <consortium name="The Broad Institute Genomics Platform"/>
            <consortium name="The Broad Institute Genome Sequencing Center for Infectious Disease"/>
            <person name="Wu L."/>
            <person name="Ma J."/>
        </authorList>
    </citation>
    <scope>NUCLEOTIDE SEQUENCE [LARGE SCALE GENOMIC DNA]</scope>
    <source>
        <strain evidence="7">TISTR 1514</strain>
    </source>
</reference>
<gene>
    <name evidence="6" type="ORF">ACFSW7_08535</name>
</gene>
<comment type="catalytic activity">
    <reaction evidence="1">
        <text>Hydrolysis of proteins in presence of ATP.</text>
        <dbReference type="EC" id="3.4.21.53"/>
    </reaction>
</comment>
<dbReference type="Pfam" id="PF05362">
    <property type="entry name" value="Lon_C"/>
    <property type="match status" value="1"/>
</dbReference>
<dbReference type="PROSITE" id="PS51786">
    <property type="entry name" value="LON_PROTEOLYTIC"/>
    <property type="match status" value="1"/>
</dbReference>
<evidence type="ECO:0000256" key="3">
    <source>
        <dbReference type="SAM" id="Phobius"/>
    </source>
</evidence>
<dbReference type="InterPro" id="IPR020568">
    <property type="entry name" value="Ribosomal_Su5_D2-typ_SF"/>
</dbReference>
<keyword evidence="7" id="KW-1185">Reference proteome</keyword>
<feature type="active site" evidence="1">
    <location>
        <position position="317"/>
    </location>
</feature>
<dbReference type="Pfam" id="PF00595">
    <property type="entry name" value="PDZ"/>
    <property type="match status" value="1"/>
</dbReference>
<protein>
    <recommendedName>
        <fullName evidence="1">endopeptidase La</fullName>
        <ecNumber evidence="1">3.4.21.53</ecNumber>
    </recommendedName>
</protein>
<dbReference type="InterPro" id="IPR008269">
    <property type="entry name" value="Lon_proteolytic"/>
</dbReference>
<keyword evidence="1" id="KW-0645">Protease</keyword>
<dbReference type="EC" id="3.4.21.53" evidence="1"/>
<comment type="caution">
    <text evidence="6">The sequence shown here is derived from an EMBL/GenBank/DDBJ whole genome shotgun (WGS) entry which is preliminary data.</text>
</comment>
<name>A0ABW5V1D8_9MICO</name>
<dbReference type="SUPFAM" id="SSF54211">
    <property type="entry name" value="Ribosomal protein S5 domain 2-like"/>
    <property type="match status" value="1"/>
</dbReference>
<dbReference type="InterPro" id="IPR036034">
    <property type="entry name" value="PDZ_sf"/>
</dbReference>
<dbReference type="Proteomes" id="UP001597492">
    <property type="component" value="Unassembled WGS sequence"/>
</dbReference>
<comment type="similarity">
    <text evidence="1">Belongs to the peptidase S16 family.</text>
</comment>
<dbReference type="InterPro" id="IPR014721">
    <property type="entry name" value="Ribsml_uS5_D2-typ_fold_subgr"/>
</dbReference>
<evidence type="ECO:0000256" key="2">
    <source>
        <dbReference type="SAM" id="MobiDB-lite"/>
    </source>
</evidence>
<dbReference type="SMART" id="SM00228">
    <property type="entry name" value="PDZ"/>
    <property type="match status" value="1"/>
</dbReference>
<dbReference type="InterPro" id="IPR001478">
    <property type="entry name" value="PDZ"/>
</dbReference>
<evidence type="ECO:0000313" key="6">
    <source>
        <dbReference type="EMBL" id="MFD2758425.1"/>
    </source>
</evidence>
<keyword evidence="1" id="KW-0378">Hydrolase</keyword>
<keyword evidence="3" id="KW-1133">Transmembrane helix</keyword>
<sequence>MTERDPRPEGPPLTTIEGEHPNRRRWGSERIGKWLLIVGVVLLVVLTLTPAPYVIRQPGPAFNALGEQETDDGGSQEVIQIDGAETYDTGDGSLYVMTVNIVGTPQSQPNWLQVLGAWLTPGKDVLPVEAYYPDGTTIEQRNEETALMMTQAQDTAIAAALTELGYEVGEQMTVAEVADDGAAVDALKVGDEIVTIGGTPVTNMEQLQALELTEEPTEVVVMRGGEEVTETITPKANDADPEARPLLGITLQFTYDFPIDVDIELGNVGGPSAGMMFALATYDKLTEGSLTGGDNVTGTGTISDDGTVGAIGGIRQKLYQAVELGADYFIAPDSNCAEVLDGGIPGDMTVYAVDSLDEALEVVETNADDADTAELRTCEDAVAAGVPQS</sequence>
<feature type="active site" evidence="1">
    <location>
        <position position="272"/>
    </location>
</feature>
<dbReference type="RefSeq" id="WP_019619362.1">
    <property type="nucleotide sequence ID" value="NZ_JBHUNE010000006.1"/>
</dbReference>
<evidence type="ECO:0000259" key="5">
    <source>
        <dbReference type="PROSITE" id="PS51786"/>
    </source>
</evidence>
<dbReference type="SUPFAM" id="SSF50156">
    <property type="entry name" value="PDZ domain-like"/>
    <property type="match status" value="1"/>
</dbReference>
<feature type="transmembrane region" description="Helical" evidence="3">
    <location>
        <begin position="34"/>
        <end position="55"/>
    </location>
</feature>
<evidence type="ECO:0000259" key="4">
    <source>
        <dbReference type="PROSITE" id="PS50106"/>
    </source>
</evidence>
<proteinExistence type="inferred from homology"/>
<feature type="region of interest" description="Disordered" evidence="2">
    <location>
        <begin position="1"/>
        <end position="20"/>
    </location>
</feature>
<dbReference type="Gene3D" id="3.30.230.10">
    <property type="match status" value="1"/>
</dbReference>
<feature type="domain" description="PDZ" evidence="4">
    <location>
        <begin position="146"/>
        <end position="225"/>
    </location>
</feature>
<organism evidence="6 7">
    <name type="scientific">Gulosibacter faecalis</name>
    <dbReference type="NCBI Taxonomy" id="272240"/>
    <lineage>
        <taxon>Bacteria</taxon>
        <taxon>Bacillati</taxon>
        <taxon>Actinomycetota</taxon>
        <taxon>Actinomycetes</taxon>
        <taxon>Micrococcales</taxon>
        <taxon>Microbacteriaceae</taxon>
        <taxon>Gulosibacter</taxon>
    </lineage>
</organism>
<keyword evidence="1" id="KW-0720">Serine protease</keyword>